<dbReference type="GO" id="GO:0005524">
    <property type="term" value="F:ATP binding"/>
    <property type="evidence" value="ECO:0007669"/>
    <property type="project" value="UniProtKB-UniRule"/>
</dbReference>
<accession>A0A5C3KKZ2</accession>
<sequence length="762" mass="87060">MDPDRLRALCYRLSSPKKQVDAELLNANRDAWRSNHESDISTILSTAFEAGDLKELKLIRDDVHGFIFPRLCIFAAVCHENSAENVRSALHGLWALQRTDPAVKLTSYRQIKGILISMLPSTKDFEAQYNKIRDLDVIHIGAEMLHHLPVLNSTSGARLDLVGLVNLFQGVLDFEKLDPVRPTILRALTEVSRETTVCPEALVHKSVKNISNYVVGVGGFSDVWKGELYSEPVAIKVMRCRTYKLDEMNRAMKDYSREAMIWSQLHHPNILPFYGIYYWATEPDKLRISLLSPWMENGDISKYLKQNINNSELDRLPLVVDIAKGLEYLHNFKPPVIHGDLKPDNILITESGTACISDFGLGRWAQRSDDSEISSLQGCQWYWAPELFGTDDIGTSKPPCPESIGAQPKRTIQTDIYAFACVCYEIYDGQLRSMRMAFTRKNPCPRPKILQDNLLWQCINRMWSRDPSKRPLPSQFVFAFEERRRRPVQHWWPSGPVVRLRSNTFSLNARHPIDTALEYQPDGNMETIVESPIQTNSCSTPVQIIPSAEKENIREKDVVIALLGATGTGRSKFINCAFNVDVAKVSNSVVSCTQTIQVFGCYHPTNPSRRVFLVDTPGLEHTSMSDENMLEILAKWLAQTYKRKIRLSGVIVFHRITQAPFPNLLVVSTGWGELDNDSEGDEREEDLRKDFLSDATAKGCGYMRFSRPNFENAWIIIDHFKNEKRALEIQVEIVEKKRKWRETNAFKVLSNWLDIFRPRPKN</sequence>
<protein>
    <submittedName>
        <fullName evidence="7">Kinase-like protein</fullName>
    </submittedName>
</protein>
<evidence type="ECO:0000256" key="1">
    <source>
        <dbReference type="ARBA" id="ARBA00008171"/>
    </source>
</evidence>
<feature type="domain" description="Protein kinase" evidence="6">
    <location>
        <begin position="209"/>
        <end position="493"/>
    </location>
</feature>
<dbReference type="Pfam" id="PF01926">
    <property type="entry name" value="MMR_HSR1"/>
    <property type="match status" value="1"/>
</dbReference>
<dbReference type="Gene3D" id="1.10.510.10">
    <property type="entry name" value="Transferase(Phosphotransferase) domain 1"/>
    <property type="match status" value="1"/>
</dbReference>
<dbReference type="InterPro" id="IPR017441">
    <property type="entry name" value="Protein_kinase_ATP_BS"/>
</dbReference>
<dbReference type="Pfam" id="PF07714">
    <property type="entry name" value="PK_Tyr_Ser-Thr"/>
    <property type="match status" value="1"/>
</dbReference>
<keyword evidence="2" id="KW-0723">Serine/threonine-protein kinase</keyword>
<name>A0A5C3KKZ2_COPMA</name>
<dbReference type="GO" id="GO:0004674">
    <property type="term" value="F:protein serine/threonine kinase activity"/>
    <property type="evidence" value="ECO:0007669"/>
    <property type="project" value="TreeGrafter"/>
</dbReference>
<organism evidence="7 8">
    <name type="scientific">Coprinopsis marcescibilis</name>
    <name type="common">Agaric fungus</name>
    <name type="synonym">Psathyrella marcescibilis</name>
    <dbReference type="NCBI Taxonomy" id="230819"/>
    <lineage>
        <taxon>Eukaryota</taxon>
        <taxon>Fungi</taxon>
        <taxon>Dikarya</taxon>
        <taxon>Basidiomycota</taxon>
        <taxon>Agaricomycotina</taxon>
        <taxon>Agaricomycetes</taxon>
        <taxon>Agaricomycetidae</taxon>
        <taxon>Agaricales</taxon>
        <taxon>Agaricineae</taxon>
        <taxon>Psathyrellaceae</taxon>
        <taxon>Coprinopsis</taxon>
    </lineage>
</organism>
<dbReference type="InterPro" id="IPR011009">
    <property type="entry name" value="Kinase-like_dom_sf"/>
</dbReference>
<dbReference type="SMART" id="SM00220">
    <property type="entry name" value="S_TKc"/>
    <property type="match status" value="1"/>
</dbReference>
<evidence type="ECO:0000313" key="8">
    <source>
        <dbReference type="Proteomes" id="UP000307440"/>
    </source>
</evidence>
<dbReference type="PROSITE" id="PS00107">
    <property type="entry name" value="PROTEIN_KINASE_ATP"/>
    <property type="match status" value="1"/>
</dbReference>
<evidence type="ECO:0000259" key="6">
    <source>
        <dbReference type="PROSITE" id="PS50011"/>
    </source>
</evidence>
<keyword evidence="3 5" id="KW-0547">Nucleotide-binding</keyword>
<dbReference type="EMBL" id="ML210284">
    <property type="protein sequence ID" value="TFK20896.1"/>
    <property type="molecule type" value="Genomic_DNA"/>
</dbReference>
<proteinExistence type="inferred from homology"/>
<dbReference type="PROSITE" id="PS00108">
    <property type="entry name" value="PROTEIN_KINASE_ST"/>
    <property type="match status" value="1"/>
</dbReference>
<dbReference type="PROSITE" id="PS50011">
    <property type="entry name" value="PROTEIN_KINASE_DOM"/>
    <property type="match status" value="1"/>
</dbReference>
<dbReference type="InterPro" id="IPR008271">
    <property type="entry name" value="Ser/Thr_kinase_AS"/>
</dbReference>
<dbReference type="SUPFAM" id="SSF52540">
    <property type="entry name" value="P-loop containing nucleoside triphosphate hydrolases"/>
    <property type="match status" value="1"/>
</dbReference>
<dbReference type="OrthoDB" id="2614383at2759"/>
<dbReference type="InterPro" id="IPR006073">
    <property type="entry name" value="GTP-bd"/>
</dbReference>
<dbReference type="InterPro" id="IPR051681">
    <property type="entry name" value="Ser/Thr_Kinases-Pseudokinases"/>
</dbReference>
<keyword evidence="8" id="KW-1185">Reference proteome</keyword>
<keyword evidence="7" id="KW-0418">Kinase</keyword>
<dbReference type="InterPro" id="IPR001245">
    <property type="entry name" value="Ser-Thr/Tyr_kinase_cat_dom"/>
</dbReference>
<evidence type="ECO:0000256" key="5">
    <source>
        <dbReference type="PROSITE-ProRule" id="PRU10141"/>
    </source>
</evidence>
<dbReference type="GO" id="GO:0005525">
    <property type="term" value="F:GTP binding"/>
    <property type="evidence" value="ECO:0007669"/>
    <property type="project" value="InterPro"/>
</dbReference>
<dbReference type="PANTHER" id="PTHR44329">
    <property type="entry name" value="SERINE/THREONINE-PROTEIN KINASE TNNI3K-RELATED"/>
    <property type="match status" value="1"/>
</dbReference>
<dbReference type="SUPFAM" id="SSF56112">
    <property type="entry name" value="Protein kinase-like (PK-like)"/>
    <property type="match status" value="1"/>
</dbReference>
<dbReference type="InterPro" id="IPR027417">
    <property type="entry name" value="P-loop_NTPase"/>
</dbReference>
<reference evidence="7 8" key="1">
    <citation type="journal article" date="2019" name="Nat. Ecol. Evol.">
        <title>Megaphylogeny resolves global patterns of mushroom evolution.</title>
        <authorList>
            <person name="Varga T."/>
            <person name="Krizsan K."/>
            <person name="Foldi C."/>
            <person name="Dima B."/>
            <person name="Sanchez-Garcia M."/>
            <person name="Sanchez-Ramirez S."/>
            <person name="Szollosi G.J."/>
            <person name="Szarkandi J.G."/>
            <person name="Papp V."/>
            <person name="Albert L."/>
            <person name="Andreopoulos W."/>
            <person name="Angelini C."/>
            <person name="Antonin V."/>
            <person name="Barry K.W."/>
            <person name="Bougher N.L."/>
            <person name="Buchanan P."/>
            <person name="Buyck B."/>
            <person name="Bense V."/>
            <person name="Catcheside P."/>
            <person name="Chovatia M."/>
            <person name="Cooper J."/>
            <person name="Damon W."/>
            <person name="Desjardin D."/>
            <person name="Finy P."/>
            <person name="Geml J."/>
            <person name="Haridas S."/>
            <person name="Hughes K."/>
            <person name="Justo A."/>
            <person name="Karasinski D."/>
            <person name="Kautmanova I."/>
            <person name="Kiss B."/>
            <person name="Kocsube S."/>
            <person name="Kotiranta H."/>
            <person name="LaButti K.M."/>
            <person name="Lechner B.E."/>
            <person name="Liimatainen K."/>
            <person name="Lipzen A."/>
            <person name="Lukacs Z."/>
            <person name="Mihaltcheva S."/>
            <person name="Morgado L.N."/>
            <person name="Niskanen T."/>
            <person name="Noordeloos M.E."/>
            <person name="Ohm R.A."/>
            <person name="Ortiz-Santana B."/>
            <person name="Ovrebo C."/>
            <person name="Racz N."/>
            <person name="Riley R."/>
            <person name="Savchenko A."/>
            <person name="Shiryaev A."/>
            <person name="Soop K."/>
            <person name="Spirin V."/>
            <person name="Szebenyi C."/>
            <person name="Tomsovsky M."/>
            <person name="Tulloss R.E."/>
            <person name="Uehling J."/>
            <person name="Grigoriev I.V."/>
            <person name="Vagvolgyi C."/>
            <person name="Papp T."/>
            <person name="Martin F.M."/>
            <person name="Miettinen O."/>
            <person name="Hibbett D.S."/>
            <person name="Nagy L.G."/>
        </authorList>
    </citation>
    <scope>NUCLEOTIDE SEQUENCE [LARGE SCALE GENOMIC DNA]</scope>
    <source>
        <strain evidence="7 8">CBS 121175</strain>
    </source>
</reference>
<dbReference type="InterPro" id="IPR000719">
    <property type="entry name" value="Prot_kinase_dom"/>
</dbReference>
<comment type="similarity">
    <text evidence="1">Belongs to the protein kinase superfamily. TKL Ser/Thr protein kinase family. ROCO subfamily.</text>
</comment>
<dbReference type="Proteomes" id="UP000307440">
    <property type="component" value="Unassembled WGS sequence"/>
</dbReference>
<evidence type="ECO:0000256" key="2">
    <source>
        <dbReference type="ARBA" id="ARBA00022527"/>
    </source>
</evidence>
<evidence type="ECO:0000256" key="3">
    <source>
        <dbReference type="ARBA" id="ARBA00022741"/>
    </source>
</evidence>
<dbReference type="AlphaFoldDB" id="A0A5C3KKZ2"/>
<dbReference type="STRING" id="230819.A0A5C3KKZ2"/>
<feature type="binding site" evidence="5">
    <location>
        <position position="236"/>
    </location>
    <ligand>
        <name>ATP</name>
        <dbReference type="ChEBI" id="CHEBI:30616"/>
    </ligand>
</feature>
<dbReference type="Gene3D" id="3.40.50.300">
    <property type="entry name" value="P-loop containing nucleotide triphosphate hydrolases"/>
    <property type="match status" value="1"/>
</dbReference>
<keyword evidence="4 5" id="KW-0067">ATP-binding</keyword>
<evidence type="ECO:0000256" key="4">
    <source>
        <dbReference type="ARBA" id="ARBA00022840"/>
    </source>
</evidence>
<gene>
    <name evidence="7" type="ORF">FA15DRAFT_707688</name>
</gene>
<evidence type="ECO:0000313" key="7">
    <source>
        <dbReference type="EMBL" id="TFK20896.1"/>
    </source>
</evidence>
<dbReference type="CDD" id="cd00882">
    <property type="entry name" value="Ras_like_GTPase"/>
    <property type="match status" value="1"/>
</dbReference>
<keyword evidence="7" id="KW-0808">Transferase</keyword>